<keyword evidence="2" id="KW-0723">Serine/threonine-protein kinase</keyword>
<proteinExistence type="predicted"/>
<evidence type="ECO:0000313" key="3">
    <source>
        <dbReference type="Proteomes" id="UP000595437"/>
    </source>
</evidence>
<dbReference type="EMBL" id="CP045890">
    <property type="protein sequence ID" value="QQP56779.1"/>
    <property type="molecule type" value="Genomic_DNA"/>
</dbReference>
<keyword evidence="2" id="KW-0808">Transferase</keyword>
<organism evidence="2 3">
    <name type="scientific">Caligus rogercresseyi</name>
    <name type="common">Sea louse</name>
    <dbReference type="NCBI Taxonomy" id="217165"/>
    <lineage>
        <taxon>Eukaryota</taxon>
        <taxon>Metazoa</taxon>
        <taxon>Ecdysozoa</taxon>
        <taxon>Arthropoda</taxon>
        <taxon>Crustacea</taxon>
        <taxon>Multicrustacea</taxon>
        <taxon>Hexanauplia</taxon>
        <taxon>Copepoda</taxon>
        <taxon>Siphonostomatoida</taxon>
        <taxon>Caligidae</taxon>
        <taxon>Caligus</taxon>
    </lineage>
</organism>
<gene>
    <name evidence="2" type="ORF">FKW44_001552</name>
</gene>
<dbReference type="Proteomes" id="UP000595437">
    <property type="component" value="Chromosome 1"/>
</dbReference>
<feature type="compositionally biased region" description="Low complexity" evidence="1">
    <location>
        <begin position="91"/>
        <end position="105"/>
    </location>
</feature>
<feature type="region of interest" description="Disordered" evidence="1">
    <location>
        <begin position="1"/>
        <end position="55"/>
    </location>
</feature>
<feature type="region of interest" description="Disordered" evidence="1">
    <location>
        <begin position="72"/>
        <end position="112"/>
    </location>
</feature>
<name>A0A7T8QVN0_CALRO</name>
<evidence type="ECO:0000313" key="2">
    <source>
        <dbReference type="EMBL" id="QQP56779.1"/>
    </source>
</evidence>
<sequence length="168" mass="18853">MGYDVWKRGSDTPGLPTATTDNHHPSTPKPAPRSVSRDKNGNAGPSASEPLYELEKKGTSVIRVSYPTGPLRNLTVITFPSEEDSREEDQQQQQHNNKNNNNNNNSMEPIVHGDEISGETRRRARNSPPWHIPEPPTIALEIYLGTMPTWGLRALNSLPYWDEDTLEK</sequence>
<reference evidence="3" key="1">
    <citation type="submission" date="2021-01" db="EMBL/GenBank/DDBJ databases">
        <title>Caligus Genome Assembly.</title>
        <authorList>
            <person name="Gallardo-Escarate C."/>
        </authorList>
    </citation>
    <scope>NUCLEOTIDE SEQUENCE [LARGE SCALE GENOMIC DNA]</scope>
</reference>
<dbReference type="GO" id="GO:0004674">
    <property type="term" value="F:protein serine/threonine kinase activity"/>
    <property type="evidence" value="ECO:0007669"/>
    <property type="project" value="UniProtKB-KW"/>
</dbReference>
<feature type="compositionally biased region" description="Basic and acidic residues" evidence="1">
    <location>
        <begin position="1"/>
        <end position="10"/>
    </location>
</feature>
<protein>
    <submittedName>
        <fullName evidence="2">Non-specific serine/threonine protein kinase</fullName>
    </submittedName>
</protein>
<dbReference type="AlphaFoldDB" id="A0A7T8QVN0"/>
<keyword evidence="2" id="KW-0418">Kinase</keyword>
<evidence type="ECO:0000256" key="1">
    <source>
        <dbReference type="SAM" id="MobiDB-lite"/>
    </source>
</evidence>
<keyword evidence="3" id="KW-1185">Reference proteome</keyword>
<accession>A0A7T8QVN0</accession>